<proteinExistence type="predicted"/>
<comment type="caution">
    <text evidence="1">The sequence shown here is derived from an EMBL/GenBank/DDBJ whole genome shotgun (WGS) entry which is preliminary data.</text>
</comment>
<dbReference type="EMBL" id="RXHI01000004">
    <property type="protein sequence ID" value="RUA23038.1"/>
    <property type="molecule type" value="Genomic_DNA"/>
</dbReference>
<protein>
    <submittedName>
        <fullName evidence="1">Uncharacterized protein</fullName>
    </submittedName>
</protein>
<accession>A0A432JKD3</accession>
<evidence type="ECO:0000313" key="1">
    <source>
        <dbReference type="EMBL" id="RUA23038.1"/>
    </source>
</evidence>
<organism evidence="1">
    <name type="scientific">Billgrantia gudaonensis</name>
    <dbReference type="NCBI Taxonomy" id="376427"/>
    <lineage>
        <taxon>Bacteria</taxon>
        <taxon>Pseudomonadati</taxon>
        <taxon>Pseudomonadota</taxon>
        <taxon>Gammaproteobacteria</taxon>
        <taxon>Oceanospirillales</taxon>
        <taxon>Halomonadaceae</taxon>
        <taxon>Billgrantia</taxon>
    </lineage>
</organism>
<dbReference type="AlphaFoldDB" id="A0A432JKD3"/>
<reference evidence="1" key="1">
    <citation type="submission" date="2018-12" db="EMBL/GenBank/DDBJ databases">
        <authorList>
            <person name="Jadhav K."/>
            <person name="Kushwaha B."/>
            <person name="Jadhav I."/>
        </authorList>
    </citation>
    <scope>NUCLEOTIDE SEQUENCE [LARGE SCALE GENOMIC DNA]</scope>
    <source>
        <strain evidence="1">SBS 10</strain>
    </source>
</reference>
<sequence length="135" mass="14443">MAHLMRRTAARCTARLPLHQQRLHEVLSLLKASGARGVLDLAVGGCCTTAARAPVRDPGGLEWSGSCWPRLLRLEPSGVARQGRVGAGGGSLCRIPAPAGWFRCRRDGRNHRACAASFPVAGREGGLRRAAPRWS</sequence>
<name>A0A432JKD3_9GAMM</name>
<gene>
    <name evidence="1" type="ORF">DSL92_01910</name>
</gene>